<feature type="transmembrane region" description="Helical" evidence="2">
    <location>
        <begin position="408"/>
        <end position="430"/>
    </location>
</feature>
<evidence type="ECO:0000256" key="1">
    <source>
        <dbReference type="SAM" id="MobiDB-lite"/>
    </source>
</evidence>
<evidence type="ECO:0000313" key="3">
    <source>
        <dbReference type="EMBL" id="MBI8990219.1"/>
    </source>
</evidence>
<organism evidence="3 4">
    <name type="scientific">Corynebacterium meridianum</name>
    <dbReference type="NCBI Taxonomy" id="2765363"/>
    <lineage>
        <taxon>Bacteria</taxon>
        <taxon>Bacillati</taxon>
        <taxon>Actinomycetota</taxon>
        <taxon>Actinomycetes</taxon>
        <taxon>Mycobacteriales</taxon>
        <taxon>Corynebacteriaceae</taxon>
        <taxon>Corynebacterium</taxon>
    </lineage>
</organism>
<accession>A0A934I8H6</accession>
<keyword evidence="2" id="KW-0472">Membrane</keyword>
<feature type="transmembrane region" description="Helical" evidence="2">
    <location>
        <begin position="45"/>
        <end position="69"/>
    </location>
</feature>
<dbReference type="InterPro" id="IPR012507">
    <property type="entry name" value="YibE_F"/>
</dbReference>
<feature type="transmembrane region" description="Helical" evidence="2">
    <location>
        <begin position="237"/>
        <end position="258"/>
    </location>
</feature>
<evidence type="ECO:0000256" key="2">
    <source>
        <dbReference type="SAM" id="Phobius"/>
    </source>
</evidence>
<proteinExistence type="predicted"/>
<gene>
    <name evidence="3" type="ORF">JDV75_10700</name>
</gene>
<dbReference type="EMBL" id="JAEIOS010000015">
    <property type="protein sequence ID" value="MBI8990219.1"/>
    <property type="molecule type" value="Genomic_DNA"/>
</dbReference>
<protein>
    <submittedName>
        <fullName evidence="3">YibE/F family protein</fullName>
    </submittedName>
</protein>
<feature type="region of interest" description="Disordered" evidence="1">
    <location>
        <begin position="1"/>
        <end position="38"/>
    </location>
</feature>
<dbReference type="PANTHER" id="PTHR41771:SF1">
    <property type="entry name" value="MEMBRANE PROTEIN"/>
    <property type="match status" value="1"/>
</dbReference>
<keyword evidence="2" id="KW-1133">Transmembrane helix</keyword>
<comment type="caution">
    <text evidence="3">The sequence shown here is derived from an EMBL/GenBank/DDBJ whole genome shotgun (WGS) entry which is preliminary data.</text>
</comment>
<feature type="transmembrane region" description="Helical" evidence="2">
    <location>
        <begin position="366"/>
        <end position="388"/>
    </location>
</feature>
<dbReference type="Proteomes" id="UP000645966">
    <property type="component" value="Unassembled WGS sequence"/>
</dbReference>
<dbReference type="RefSeq" id="WP_198739234.1">
    <property type="nucleotide sequence ID" value="NZ_JAEIOS010000015.1"/>
</dbReference>
<dbReference type="PANTHER" id="PTHR41771">
    <property type="entry name" value="MEMBRANE PROTEIN-RELATED"/>
    <property type="match status" value="1"/>
</dbReference>
<feature type="transmembrane region" description="Helical" evidence="2">
    <location>
        <begin position="212"/>
        <end position="231"/>
    </location>
</feature>
<keyword evidence="2" id="KW-0812">Transmembrane</keyword>
<feature type="transmembrane region" description="Helical" evidence="2">
    <location>
        <begin position="189"/>
        <end position="207"/>
    </location>
</feature>
<keyword evidence="4" id="KW-1185">Reference proteome</keyword>
<sequence>MGRHHRSDTPGDPSEHIAGHLAAHGIGPDGNPLPKRRGEKRPFTVAQWILSVFLILTFLGTVAGLVVLWPSSEKPNVAPSFQNISSLSKDKVGGTVSLLTDGSCNSPSVGRVFESSPVIPLERSDRVCEQAIIDITSGVNEGKRTMLMLSGQPGDPDLAVGEKILLYEETTAEGASGYTFADYQRGSTLLIWGLVTALGVVLLGSWLGARSLVGLAVTLAGVGVFLLPALLRGGPPLALAVVCGSAVLFAALYLVHGVNWKTSSALGGTLIALGIAAVLAQFAIRGTQLRGLGSEDNLMIQLYLPDVSVTGLMLCGFIIGSLGVLNDVTISQASTVNELAAIDPHATPWRLFKGAIRVGRDHIASIMYTLVLSYTGAALPLLLLLTVADRPFGELLTGDIMATELLRSAVGALALTMSVPITTAIAAFTCSGRGHGHSH</sequence>
<reference evidence="3" key="1">
    <citation type="submission" date="2020-12" db="EMBL/GenBank/DDBJ databases">
        <title>Genome public.</title>
        <authorList>
            <person name="Sun Q."/>
        </authorList>
    </citation>
    <scope>NUCLEOTIDE SEQUENCE</scope>
    <source>
        <strain evidence="3">CCM 8863</strain>
    </source>
</reference>
<feature type="transmembrane region" description="Helical" evidence="2">
    <location>
        <begin position="304"/>
        <end position="325"/>
    </location>
</feature>
<name>A0A934I8H6_9CORY</name>
<evidence type="ECO:0000313" key="4">
    <source>
        <dbReference type="Proteomes" id="UP000645966"/>
    </source>
</evidence>
<dbReference type="AlphaFoldDB" id="A0A934I8H6"/>
<feature type="transmembrane region" description="Helical" evidence="2">
    <location>
        <begin position="265"/>
        <end position="284"/>
    </location>
</feature>
<feature type="compositionally biased region" description="Basic and acidic residues" evidence="1">
    <location>
        <begin position="7"/>
        <end position="18"/>
    </location>
</feature>
<dbReference type="Pfam" id="PF07907">
    <property type="entry name" value="YibE_F"/>
    <property type="match status" value="1"/>
</dbReference>